<gene>
    <name evidence="1" type="ORF">HPULCUR_011859</name>
</gene>
<accession>A0ABP9YHB1</accession>
<dbReference type="Proteomes" id="UP001476247">
    <property type="component" value="Unassembled WGS sequence"/>
</dbReference>
<comment type="caution">
    <text evidence="1">The sequence shown here is derived from an EMBL/GenBank/DDBJ whole genome shotgun (WGS) entry which is preliminary data.</text>
</comment>
<protein>
    <submittedName>
        <fullName evidence="1">Uncharacterized protein</fullName>
    </submittedName>
</protein>
<name>A0ABP9YHB1_9FUNG</name>
<evidence type="ECO:0000313" key="2">
    <source>
        <dbReference type="Proteomes" id="UP001476247"/>
    </source>
</evidence>
<organism evidence="1 2">
    <name type="scientific">Helicostylum pulchrum</name>
    <dbReference type="NCBI Taxonomy" id="562976"/>
    <lineage>
        <taxon>Eukaryota</taxon>
        <taxon>Fungi</taxon>
        <taxon>Fungi incertae sedis</taxon>
        <taxon>Mucoromycota</taxon>
        <taxon>Mucoromycotina</taxon>
        <taxon>Mucoromycetes</taxon>
        <taxon>Mucorales</taxon>
        <taxon>Mucorineae</taxon>
        <taxon>Mucoraceae</taxon>
        <taxon>Helicostylum</taxon>
    </lineage>
</organism>
<reference evidence="1 2" key="1">
    <citation type="submission" date="2024-04" db="EMBL/GenBank/DDBJ databases">
        <title>genome sequences of Mucor flavus KT1a and Helicostylum pulchrum KT1b strains isolation_sourced from the surface of a dry-aged beef.</title>
        <authorList>
            <person name="Toyotome T."/>
            <person name="Hosono M."/>
            <person name="Torimaru M."/>
            <person name="Fukuda K."/>
            <person name="Mikami N."/>
        </authorList>
    </citation>
    <scope>NUCLEOTIDE SEQUENCE [LARGE SCALE GENOMIC DNA]</scope>
    <source>
        <strain evidence="1 2">KT1b</strain>
    </source>
</reference>
<evidence type="ECO:0000313" key="1">
    <source>
        <dbReference type="EMBL" id="GAA5806327.1"/>
    </source>
</evidence>
<sequence length="467" mass="52858">MSLSGTSLVPLVLQVKQTQLFQVSNATYLSPIIDVFYSENHITQAQCFILIISDGTYLIPVLVNSESIKEQFRLTTLNSTTLNNLRYKVITIRRSAVSVYRRDNHVSPYIIVLDWQKSIDQNITVPLDIRCISRNPKVTQWIKVFRAFGLSKDKPISSFFQIPHIDRLFPSFAQVEYILEKTMACCFVKGEWVANRAMSKWAVVKEETIGTEKPADTARSIDIDQEPMNAEEQMDTDESVKTKPFRTKYVKAMSVKTMPAKTKPVQTKDVQTKDDKLKVVQRMSAKTIPVKTKQPIRTDQTLHTQRPQHTASPNIIYLDEMDEAEESDKSVSTSNVSALNTNNIKSGGTVINDPQTTSPNMNQTDKTIVISSSESNSIETIENIDIIPSKRTIPPTTFDVPEKKAKTDHVQCVQLTDLSKEELKKELTHHVNELYSIANDKHISTFGKISALSNLRSLCYIRHLCDS</sequence>
<keyword evidence="2" id="KW-1185">Reference proteome</keyword>
<dbReference type="EMBL" id="BAABUJ010000062">
    <property type="protein sequence ID" value="GAA5806327.1"/>
    <property type="molecule type" value="Genomic_DNA"/>
</dbReference>
<proteinExistence type="predicted"/>